<protein>
    <submittedName>
        <fullName evidence="1">Uncharacterized protein</fullName>
    </submittedName>
</protein>
<organism evidence="1 2">
    <name type="scientific">Croceicoccus marinus</name>
    <dbReference type="NCBI Taxonomy" id="450378"/>
    <lineage>
        <taxon>Bacteria</taxon>
        <taxon>Pseudomonadati</taxon>
        <taxon>Pseudomonadota</taxon>
        <taxon>Alphaproteobacteria</taxon>
        <taxon>Sphingomonadales</taxon>
        <taxon>Erythrobacteraceae</taxon>
        <taxon>Croceicoccus</taxon>
    </lineage>
</organism>
<dbReference type="EMBL" id="CP019603">
    <property type="protein sequence ID" value="ARU17720.1"/>
    <property type="molecule type" value="Genomic_DNA"/>
</dbReference>
<gene>
    <name evidence="1" type="ORF">A9D14_15220</name>
</gene>
<dbReference type="Proteomes" id="UP000195807">
    <property type="component" value="Plasmid pCME4A9I"/>
</dbReference>
<evidence type="ECO:0000313" key="1">
    <source>
        <dbReference type="EMBL" id="ARU17720.1"/>
    </source>
</evidence>
<name>A0A1Z1FG66_9SPHN</name>
<dbReference type="AlphaFoldDB" id="A0A1Z1FG66"/>
<reference evidence="1 2" key="1">
    <citation type="submission" date="2017-01" db="EMBL/GenBank/DDBJ databases">
        <title>Complete genome sequence of esterase-producing bacterium Croceicoccus marinus E4A9.</title>
        <authorList>
            <person name="Wu Y.-H."/>
            <person name="Cheng H."/>
            <person name="Xu L."/>
            <person name="Huo Y.-Y."/>
            <person name="Wang C.-S."/>
            <person name="Xu X.-W."/>
        </authorList>
    </citation>
    <scope>NUCLEOTIDE SEQUENCE [LARGE SCALE GENOMIC DNA]</scope>
    <source>
        <strain evidence="1 2">E4A9</strain>
        <plasmid evidence="2">Plasmid pcme4a9i</plasmid>
    </source>
</reference>
<dbReference type="KEGG" id="cman:A9D14_15220"/>
<keyword evidence="1" id="KW-0614">Plasmid</keyword>
<keyword evidence="2" id="KW-1185">Reference proteome</keyword>
<accession>A0A1Z1FG66</accession>
<geneLocation type="plasmid" evidence="2">
    <name>pcme4a9i</name>
</geneLocation>
<evidence type="ECO:0000313" key="2">
    <source>
        <dbReference type="Proteomes" id="UP000195807"/>
    </source>
</evidence>
<proteinExistence type="predicted"/>
<sequence>MMLDAMFCQRAPDRRRHSFMYNKPGGHPFVGGAGFEVNYEYRGLLKTALFMRRNAAPHLGSLLVSDVEKVLTDFISNNFWIIGSEAWDGCLLGAGQRGLSGIPCVGGRLNITPPWL</sequence>